<evidence type="ECO:0000313" key="12">
    <source>
        <dbReference type="Proteomes" id="UP000002011"/>
    </source>
</evidence>
<evidence type="ECO:0000256" key="3">
    <source>
        <dbReference type="ARBA" id="ARBA00022617"/>
    </source>
</evidence>
<dbReference type="SUPFAM" id="SSF46626">
    <property type="entry name" value="Cytochrome c"/>
    <property type="match status" value="1"/>
</dbReference>
<dbReference type="GO" id="GO:0016020">
    <property type="term" value="C:membrane"/>
    <property type="evidence" value="ECO:0007669"/>
    <property type="project" value="InterPro"/>
</dbReference>
<dbReference type="InterPro" id="IPR018391">
    <property type="entry name" value="PQQ_b-propeller_rpt"/>
</dbReference>
<protein>
    <submittedName>
        <fullName evidence="11">Quinoprotein glucose dehydrogenase</fullName>
        <ecNumber evidence="11">1.1.5.2</ecNumber>
    </submittedName>
</protein>
<keyword evidence="7 8" id="KW-0408">Iron</keyword>
<dbReference type="eggNOG" id="COG4993">
    <property type="taxonomic scope" value="Bacteria"/>
</dbReference>
<dbReference type="GO" id="GO:0009055">
    <property type="term" value="F:electron transfer activity"/>
    <property type="evidence" value="ECO:0007669"/>
    <property type="project" value="InterPro"/>
</dbReference>
<feature type="domain" description="Cytochrome c" evidence="10">
    <location>
        <begin position="527"/>
        <end position="603"/>
    </location>
</feature>
<gene>
    <name evidence="11" type="ordered locus">Dfer_1378</name>
</gene>
<comment type="cofactor">
    <cofactor evidence="1">
        <name>pyrroloquinoline quinone</name>
        <dbReference type="ChEBI" id="CHEBI:58442"/>
    </cofactor>
</comment>
<dbReference type="SMART" id="SM00564">
    <property type="entry name" value="PQQ"/>
    <property type="match status" value="6"/>
</dbReference>
<dbReference type="GO" id="GO:0046872">
    <property type="term" value="F:metal ion binding"/>
    <property type="evidence" value="ECO:0007669"/>
    <property type="project" value="UniProtKB-KW"/>
</dbReference>
<keyword evidence="6 11" id="KW-0560">Oxidoreductase</keyword>
<dbReference type="InterPro" id="IPR036909">
    <property type="entry name" value="Cyt_c-like_dom_sf"/>
</dbReference>
<keyword evidence="3 8" id="KW-0349">Heme</keyword>
<evidence type="ECO:0000256" key="7">
    <source>
        <dbReference type="ARBA" id="ARBA00023004"/>
    </source>
</evidence>
<evidence type="ECO:0000313" key="11">
    <source>
        <dbReference type="EMBL" id="ACT92625.1"/>
    </source>
</evidence>
<dbReference type="Proteomes" id="UP000002011">
    <property type="component" value="Chromosome"/>
</dbReference>
<keyword evidence="12" id="KW-1185">Reference proteome</keyword>
<dbReference type="STRING" id="471854.Dfer_1378"/>
<feature type="region of interest" description="Disordered" evidence="9">
    <location>
        <begin position="88"/>
        <end position="107"/>
    </location>
</feature>
<evidence type="ECO:0000256" key="5">
    <source>
        <dbReference type="ARBA" id="ARBA00022729"/>
    </source>
</evidence>
<dbReference type="Gene3D" id="2.140.10.10">
    <property type="entry name" value="Quinoprotein alcohol dehydrogenase-like superfamily"/>
    <property type="match status" value="2"/>
</dbReference>
<dbReference type="InterPro" id="IPR011047">
    <property type="entry name" value="Quinoprotein_ADH-like_sf"/>
</dbReference>
<dbReference type="Pfam" id="PF01011">
    <property type="entry name" value="PQQ"/>
    <property type="match status" value="2"/>
</dbReference>
<dbReference type="PANTHER" id="PTHR32303:SF4">
    <property type="entry name" value="QUINOPROTEIN GLUCOSE DEHYDROGENASE"/>
    <property type="match status" value="1"/>
</dbReference>
<dbReference type="GO" id="GO:0008876">
    <property type="term" value="F:quinoprotein glucose dehydrogenase activity"/>
    <property type="evidence" value="ECO:0007669"/>
    <property type="project" value="UniProtKB-EC"/>
</dbReference>
<dbReference type="InterPro" id="IPR009056">
    <property type="entry name" value="Cyt_c-like_dom"/>
</dbReference>
<dbReference type="EMBL" id="CP001619">
    <property type="protein sequence ID" value="ACT92625.1"/>
    <property type="molecule type" value="Genomic_DNA"/>
</dbReference>
<comment type="similarity">
    <text evidence="2">Belongs to the bacterial PQQ dehydrogenase family.</text>
</comment>
<evidence type="ECO:0000256" key="8">
    <source>
        <dbReference type="PROSITE-ProRule" id="PRU00433"/>
    </source>
</evidence>
<evidence type="ECO:0000256" key="6">
    <source>
        <dbReference type="ARBA" id="ARBA00023002"/>
    </source>
</evidence>
<dbReference type="OrthoDB" id="9794322at2"/>
<keyword evidence="5" id="KW-0732">Signal</keyword>
<evidence type="ECO:0000256" key="4">
    <source>
        <dbReference type="ARBA" id="ARBA00022723"/>
    </source>
</evidence>
<evidence type="ECO:0000256" key="9">
    <source>
        <dbReference type="SAM" id="MobiDB-lite"/>
    </source>
</evidence>
<dbReference type="SUPFAM" id="SSF50998">
    <property type="entry name" value="Quinoprotein alcohol dehydrogenase-like"/>
    <property type="match status" value="1"/>
</dbReference>
<feature type="compositionally biased region" description="Low complexity" evidence="9">
    <location>
        <begin position="88"/>
        <end position="105"/>
    </location>
</feature>
<sequence length="769" mass="83634">MHSNQHKKVGPPGRSLRLVAVPVILTALVAFNGLQTDDRNADWIAYGGNKAGNRYSPLTQINLSNVSQLRVAWEYDAAKLAEVTPAAGAPAAGSPAAGAPASGSPARRRPMEIQCQPIIVNGVLYGTTPYLSLFALKADTGEELWRFDPFAGGTPRFHANRGVMFWEDGRDKRILYTAGNHLCAVDAATGKLVQRFGDGGRVDLSAGVTGRPGRDNDKLSVDATSPGVIYKDMLVIGSRVSEYGDAAPGHIRAFDVRTGKLKWTFHTVPEPGEPGHDTWPKDAWKRIGGANNWAGMVLDEKRGAVYFGTGSPSVDFYGADREGKNLYANCVISLNAEKGKMNWYYQTVHHDLWDRDISCQPNLLTVTHKGSNGKPRKIDAVAQATKDGLLFLLDRDTGKPLFPVEERPALTDYHLPGEHPWPTQPFPIRPAPFARQNFTESEITDRTPEAHAFVLEKFKQTRSGNKYMPPSKEGSLYLGIGGGAEWGGNAADPEGILYQNANEMVWDLKMMDYQRRPSAGKPGTSQTAASPGQAVYMRNCAACHRADRQGSGQEYPSLVQVGSRMSKEEIGSIIKTGRGRMPSFQHISDKDRDELVGFLLNTPSKTPGAEEHSASEAPAEAQSVFPYIPPYINNGWTRFFDPDGYPAIKPPWGTLNAIDLNTGEYLWRVPLGEFPELTKKGVPITGTENYGGPIVTAGGLVFIAGTKDEKIRAFDRKTGKTVWEYQLPAGGFATPATYMVNGKQYVVIAAGGAKNGHKAGGKYIAFALP</sequence>
<dbReference type="PROSITE" id="PS51007">
    <property type="entry name" value="CYTC"/>
    <property type="match status" value="1"/>
</dbReference>
<dbReference type="CDD" id="cd10280">
    <property type="entry name" value="PQQ_mGDH"/>
    <property type="match status" value="1"/>
</dbReference>
<proteinExistence type="inferred from homology"/>
<evidence type="ECO:0000256" key="2">
    <source>
        <dbReference type="ARBA" id="ARBA00008156"/>
    </source>
</evidence>
<dbReference type="RefSeq" id="WP_015810879.1">
    <property type="nucleotide sequence ID" value="NC_013037.1"/>
</dbReference>
<dbReference type="AlphaFoldDB" id="C6W716"/>
<name>C6W716_DYAFD</name>
<organism evidence="11 12">
    <name type="scientific">Dyadobacter fermentans (strain ATCC 700827 / DSM 18053 / CIP 107007 / KCTC 52180 / NS114)</name>
    <dbReference type="NCBI Taxonomy" id="471854"/>
    <lineage>
        <taxon>Bacteria</taxon>
        <taxon>Pseudomonadati</taxon>
        <taxon>Bacteroidota</taxon>
        <taxon>Cytophagia</taxon>
        <taxon>Cytophagales</taxon>
        <taxon>Spirosomataceae</taxon>
        <taxon>Dyadobacter</taxon>
    </lineage>
</organism>
<dbReference type="eggNOG" id="COG2010">
    <property type="taxonomic scope" value="Bacteria"/>
</dbReference>
<dbReference type="InterPro" id="IPR017511">
    <property type="entry name" value="PQQ_mDH"/>
</dbReference>
<evidence type="ECO:0000259" key="10">
    <source>
        <dbReference type="PROSITE" id="PS51007"/>
    </source>
</evidence>
<dbReference type="Gene3D" id="1.10.760.10">
    <property type="entry name" value="Cytochrome c-like domain"/>
    <property type="match status" value="1"/>
</dbReference>
<dbReference type="KEGG" id="dfe:Dfer_1378"/>
<evidence type="ECO:0000256" key="1">
    <source>
        <dbReference type="ARBA" id="ARBA00001931"/>
    </source>
</evidence>
<dbReference type="GO" id="GO:0020037">
    <property type="term" value="F:heme binding"/>
    <property type="evidence" value="ECO:0007669"/>
    <property type="project" value="InterPro"/>
</dbReference>
<reference evidence="11 12" key="1">
    <citation type="journal article" date="2009" name="Stand. Genomic Sci.">
        <title>Complete genome sequence of Dyadobacter fermentans type strain (NS114).</title>
        <authorList>
            <person name="Lang E."/>
            <person name="Lapidus A."/>
            <person name="Chertkov O."/>
            <person name="Brettin T."/>
            <person name="Detter J.C."/>
            <person name="Han C."/>
            <person name="Copeland A."/>
            <person name="Glavina Del Rio T."/>
            <person name="Nolan M."/>
            <person name="Chen F."/>
            <person name="Lucas S."/>
            <person name="Tice H."/>
            <person name="Cheng J.F."/>
            <person name="Land M."/>
            <person name="Hauser L."/>
            <person name="Chang Y.J."/>
            <person name="Jeffries C.D."/>
            <person name="Kopitz M."/>
            <person name="Bruce D."/>
            <person name="Goodwin L."/>
            <person name="Pitluck S."/>
            <person name="Ovchinnikova G."/>
            <person name="Pati A."/>
            <person name="Ivanova N."/>
            <person name="Mavrommatis K."/>
            <person name="Chen A."/>
            <person name="Palaniappan K."/>
            <person name="Chain P."/>
            <person name="Bristow J."/>
            <person name="Eisen J.A."/>
            <person name="Markowitz V."/>
            <person name="Hugenholtz P."/>
            <person name="Goker M."/>
            <person name="Rohde M."/>
            <person name="Kyrpides N.C."/>
            <person name="Klenk H.P."/>
        </authorList>
    </citation>
    <scope>NUCLEOTIDE SEQUENCE [LARGE SCALE GENOMIC DNA]</scope>
    <source>
        <strain evidence="12">ATCC 700827 / DSM 18053 / CIP 107007 / KCTC 52180 / NS114</strain>
    </source>
</reference>
<dbReference type="GO" id="GO:0048038">
    <property type="term" value="F:quinone binding"/>
    <property type="evidence" value="ECO:0007669"/>
    <property type="project" value="InterPro"/>
</dbReference>
<keyword evidence="4 8" id="KW-0479">Metal-binding</keyword>
<accession>C6W716</accession>
<dbReference type="EC" id="1.1.5.2" evidence="11"/>
<dbReference type="PANTHER" id="PTHR32303">
    <property type="entry name" value="QUINOPROTEIN ALCOHOL DEHYDROGENASE (CYTOCHROME C)"/>
    <property type="match status" value="1"/>
</dbReference>
<dbReference type="HOGENOM" id="CLU_018478_1_1_10"/>
<dbReference type="InterPro" id="IPR002372">
    <property type="entry name" value="PQQ_rpt_dom"/>
</dbReference>